<dbReference type="Pfam" id="PF24784">
    <property type="entry name" value="Temptin_C"/>
    <property type="match status" value="1"/>
</dbReference>
<dbReference type="EMBL" id="QKXF01000674">
    <property type="protein sequence ID" value="RQM09704.1"/>
    <property type="molecule type" value="Genomic_DNA"/>
</dbReference>
<dbReference type="OrthoDB" id="129121at2759"/>
<keyword evidence="1" id="KW-1133">Transmembrane helix</keyword>
<evidence type="ECO:0000313" key="4">
    <source>
        <dbReference type="EMBL" id="RQM09704.1"/>
    </source>
</evidence>
<dbReference type="STRING" id="542832.A0A3M6VAX6"/>
<comment type="caution">
    <text evidence="3">The sequence shown here is derived from an EMBL/GenBank/DDBJ whole genome shotgun (WGS) entry which is preliminary data.</text>
</comment>
<evidence type="ECO:0000313" key="5">
    <source>
        <dbReference type="Proteomes" id="UP000282087"/>
    </source>
</evidence>
<feature type="domain" description="Temptin Cys/Cys disulfide" evidence="2">
    <location>
        <begin position="26"/>
        <end position="117"/>
    </location>
</feature>
<dbReference type="AlphaFoldDB" id="A0A3M6VAX6"/>
<evidence type="ECO:0000259" key="2">
    <source>
        <dbReference type="Pfam" id="PF24784"/>
    </source>
</evidence>
<proteinExistence type="predicted"/>
<sequence>MLRFSRVGRAATAYAIVYTCIIPETAGYKMFQRKLPNGANVLGFDAIGHVQVGGGPINDFGLDFKEAEFMWTTTFCEKDSDGDGQTNGQELGDPCCEFVQRKNEKVRWTEGVSHPGDLKLKADPALWEGIVCGVEANAEVVAKVEPTEVAAMEEITEVAAKGEATEVAAMEEITEVASVEETQKTVMDVAVQSKKETLDEKQLTSELPTMYTSVMLSAALLMVMVIYMVVMWMKRRSSYNLPIFRQQRRQSRNVLSSENDISGDVAIFAPSQFSQRRSVGRDGSAPLDPVLDGLTNELGWDMIDADSFGS</sequence>
<dbReference type="InterPro" id="IPR055313">
    <property type="entry name" value="Temptin-like"/>
</dbReference>
<keyword evidence="5" id="KW-1185">Reference proteome</keyword>
<organism evidence="3 5">
    <name type="scientific">Peronospora effusa</name>
    <dbReference type="NCBI Taxonomy" id="542832"/>
    <lineage>
        <taxon>Eukaryota</taxon>
        <taxon>Sar</taxon>
        <taxon>Stramenopiles</taxon>
        <taxon>Oomycota</taxon>
        <taxon>Peronosporomycetes</taxon>
        <taxon>Peronosporales</taxon>
        <taxon>Peronosporaceae</taxon>
        <taxon>Peronospora</taxon>
    </lineage>
</organism>
<dbReference type="EMBL" id="QLLG01000454">
    <property type="protein sequence ID" value="RMX63081.1"/>
    <property type="molecule type" value="Genomic_DNA"/>
</dbReference>
<dbReference type="InterPro" id="IPR057626">
    <property type="entry name" value="S-S_Temptin"/>
</dbReference>
<feature type="transmembrane region" description="Helical" evidence="1">
    <location>
        <begin position="210"/>
        <end position="230"/>
    </location>
</feature>
<dbReference type="VEuPathDB" id="FungiDB:DD237_006858"/>
<gene>
    <name evidence="4" type="ORF">DD237_006858</name>
    <name evidence="3" type="ORF">DD238_006880</name>
</gene>
<protein>
    <recommendedName>
        <fullName evidence="2">Temptin Cys/Cys disulfide domain-containing protein</fullName>
    </recommendedName>
</protein>
<accession>A0A3M6VAX6</accession>
<dbReference type="Proteomes" id="UP000286097">
    <property type="component" value="Unassembled WGS sequence"/>
</dbReference>
<keyword evidence="1" id="KW-0812">Transmembrane</keyword>
<dbReference type="PANTHER" id="PTHR34737:SF2">
    <property type="entry name" value="EF-HAND DOMAIN-CONTAINING PROTEIN"/>
    <property type="match status" value="1"/>
</dbReference>
<evidence type="ECO:0000313" key="6">
    <source>
        <dbReference type="Proteomes" id="UP000286097"/>
    </source>
</evidence>
<evidence type="ECO:0000256" key="1">
    <source>
        <dbReference type="SAM" id="Phobius"/>
    </source>
</evidence>
<name>A0A3M6VAX6_9STRA</name>
<dbReference type="Proteomes" id="UP000282087">
    <property type="component" value="Unassembled WGS sequence"/>
</dbReference>
<dbReference type="PANTHER" id="PTHR34737">
    <property type="entry name" value="EF-HAND DOMAIN-CONTAINING PROTEIN"/>
    <property type="match status" value="1"/>
</dbReference>
<keyword evidence="1" id="KW-0472">Membrane</keyword>
<evidence type="ECO:0000313" key="3">
    <source>
        <dbReference type="EMBL" id="RMX63081.1"/>
    </source>
</evidence>
<reference evidence="5 6" key="1">
    <citation type="submission" date="2018-06" db="EMBL/GenBank/DDBJ databases">
        <title>Comparative genomics of downy mildews reveals potential adaptations to biotrophy.</title>
        <authorList>
            <person name="Fletcher K."/>
            <person name="Klosterman S.J."/>
            <person name="Derevnina L."/>
            <person name="Martin F."/>
            <person name="Koike S."/>
            <person name="Reyes Chin-Wo S."/>
            <person name="Mou B."/>
            <person name="Michelmore R."/>
        </authorList>
    </citation>
    <scope>NUCLEOTIDE SEQUENCE [LARGE SCALE GENOMIC DNA]</scope>
    <source>
        <strain evidence="4 6">R13</strain>
        <strain evidence="3 5">R14</strain>
    </source>
</reference>